<dbReference type="EMBL" id="JAAFZH010000009">
    <property type="protein sequence ID" value="NDU97089.1"/>
    <property type="molecule type" value="Genomic_DNA"/>
</dbReference>
<protein>
    <submittedName>
        <fullName evidence="2">Sugar phosphate isomerase/epimerase</fullName>
    </submittedName>
</protein>
<evidence type="ECO:0000259" key="1">
    <source>
        <dbReference type="Pfam" id="PF01261"/>
    </source>
</evidence>
<name>A0A6L9LKA5_9BACT</name>
<sequence length="306" mass="34078">MLNRREFLQLSALAAISAAGQGWTYAKKPLLSFSTLGCPKWSLDKILSEAVKDGYQGFEIRGLEGVMDLTKSPAFDTSDHIATTRRKVADTGLKIINLGASTQLHHADPAARQKHLDEAKRFITLADQLQCPFVRVFPDAFPKDQERSATLDRIAKGLVELADYAKGSQVTVLLETHGDVVQSADLLGVMKAASSPKVGLLWDVFNMWAVTGEPPARAYETLRPYIRHVHIKDAKTVDGKHLYTALGLGDSPIFDGIAILKKSGYQGYYSFEWEKTWHPEIEEPEVVFPQYTTAFNQFYFSGKKPE</sequence>
<dbReference type="InterPro" id="IPR036237">
    <property type="entry name" value="Xyl_isomerase-like_sf"/>
</dbReference>
<proteinExistence type="predicted"/>
<dbReference type="SUPFAM" id="SSF51658">
    <property type="entry name" value="Xylose isomerase-like"/>
    <property type="match status" value="1"/>
</dbReference>
<organism evidence="2 3">
    <name type="scientific">Spirosoma terrae</name>
    <dbReference type="NCBI Taxonomy" id="1968276"/>
    <lineage>
        <taxon>Bacteria</taxon>
        <taxon>Pseudomonadati</taxon>
        <taxon>Bacteroidota</taxon>
        <taxon>Cytophagia</taxon>
        <taxon>Cytophagales</taxon>
        <taxon>Cytophagaceae</taxon>
        <taxon>Spirosoma</taxon>
    </lineage>
</organism>
<keyword evidence="3" id="KW-1185">Reference proteome</keyword>
<gene>
    <name evidence="2" type="ORF">GK108_19545</name>
</gene>
<dbReference type="Pfam" id="PF01261">
    <property type="entry name" value="AP_endonuc_2"/>
    <property type="match status" value="1"/>
</dbReference>
<evidence type="ECO:0000313" key="2">
    <source>
        <dbReference type="EMBL" id="NDU97089.1"/>
    </source>
</evidence>
<dbReference type="PROSITE" id="PS51318">
    <property type="entry name" value="TAT"/>
    <property type="match status" value="1"/>
</dbReference>
<dbReference type="InterPro" id="IPR050312">
    <property type="entry name" value="IolE/XylAMocC-like"/>
</dbReference>
<dbReference type="GO" id="GO:0016853">
    <property type="term" value="F:isomerase activity"/>
    <property type="evidence" value="ECO:0007669"/>
    <property type="project" value="UniProtKB-KW"/>
</dbReference>
<dbReference type="RefSeq" id="WP_163952171.1">
    <property type="nucleotide sequence ID" value="NZ_JAAFZH010000009.1"/>
</dbReference>
<evidence type="ECO:0000313" key="3">
    <source>
        <dbReference type="Proteomes" id="UP000474175"/>
    </source>
</evidence>
<dbReference type="PANTHER" id="PTHR12110">
    <property type="entry name" value="HYDROXYPYRUVATE ISOMERASE"/>
    <property type="match status" value="1"/>
</dbReference>
<dbReference type="AlphaFoldDB" id="A0A6L9LKA5"/>
<dbReference type="PANTHER" id="PTHR12110:SF41">
    <property type="entry name" value="INOSOSE DEHYDRATASE"/>
    <property type="match status" value="1"/>
</dbReference>
<keyword evidence="2" id="KW-0413">Isomerase</keyword>
<reference evidence="2 3" key="1">
    <citation type="submission" date="2020-02" db="EMBL/GenBank/DDBJ databases">
        <title>Draft genome sequence of two Spirosoma agri KCTC 52727 and Spirosoma terrae KCTC 52035.</title>
        <authorList>
            <person name="Rojas J."/>
            <person name="Ambika Manirajan B."/>
            <person name="Suarez C."/>
            <person name="Ratering S."/>
            <person name="Schnell S."/>
        </authorList>
    </citation>
    <scope>NUCLEOTIDE SEQUENCE [LARGE SCALE GENOMIC DNA]</scope>
    <source>
        <strain evidence="2 3">KCTC 52035</strain>
    </source>
</reference>
<dbReference type="InterPro" id="IPR006311">
    <property type="entry name" value="TAT_signal"/>
</dbReference>
<accession>A0A6L9LKA5</accession>
<feature type="domain" description="Xylose isomerase-like TIM barrel" evidence="1">
    <location>
        <begin position="49"/>
        <end position="277"/>
    </location>
</feature>
<dbReference type="Proteomes" id="UP000474175">
    <property type="component" value="Unassembled WGS sequence"/>
</dbReference>
<dbReference type="Gene3D" id="3.20.20.150">
    <property type="entry name" value="Divalent-metal-dependent TIM barrel enzymes"/>
    <property type="match status" value="1"/>
</dbReference>
<comment type="caution">
    <text evidence="2">The sequence shown here is derived from an EMBL/GenBank/DDBJ whole genome shotgun (WGS) entry which is preliminary data.</text>
</comment>
<dbReference type="InterPro" id="IPR013022">
    <property type="entry name" value="Xyl_isomerase-like_TIM-brl"/>
</dbReference>